<protein>
    <submittedName>
        <fullName evidence="6">TetR/AcrR family transcriptional regulator</fullName>
    </submittedName>
</protein>
<dbReference type="PANTHER" id="PTHR30055:SF209">
    <property type="entry name" value="POSSIBLE TRANSCRIPTIONAL REGULATORY PROTEIN (PROBABLY TETR-FAMILY)"/>
    <property type="match status" value="1"/>
</dbReference>
<dbReference type="InterPro" id="IPR025996">
    <property type="entry name" value="MT1864/Rv1816-like_C"/>
</dbReference>
<name>A0A4V2YWR9_9ACTN</name>
<dbReference type="InterPro" id="IPR001647">
    <property type="entry name" value="HTH_TetR"/>
</dbReference>
<dbReference type="OrthoDB" id="4709966at2"/>
<organism evidence="6 7">
    <name type="scientific">Actinomadura darangshiensis</name>
    <dbReference type="NCBI Taxonomy" id="705336"/>
    <lineage>
        <taxon>Bacteria</taxon>
        <taxon>Bacillati</taxon>
        <taxon>Actinomycetota</taxon>
        <taxon>Actinomycetes</taxon>
        <taxon>Streptosporangiales</taxon>
        <taxon>Thermomonosporaceae</taxon>
        <taxon>Actinomadura</taxon>
    </lineage>
</organism>
<dbReference type="GO" id="GO:0000976">
    <property type="term" value="F:transcription cis-regulatory region binding"/>
    <property type="evidence" value="ECO:0007669"/>
    <property type="project" value="TreeGrafter"/>
</dbReference>
<dbReference type="InterPro" id="IPR050109">
    <property type="entry name" value="HTH-type_TetR-like_transc_reg"/>
</dbReference>
<dbReference type="EMBL" id="SMKY01000029">
    <property type="protein sequence ID" value="TDD86547.1"/>
    <property type="molecule type" value="Genomic_DNA"/>
</dbReference>
<feature type="DNA-binding region" description="H-T-H motif" evidence="4">
    <location>
        <begin position="31"/>
        <end position="50"/>
    </location>
</feature>
<gene>
    <name evidence="6" type="ORF">E1293_09305</name>
</gene>
<dbReference type="Pfam" id="PF00440">
    <property type="entry name" value="TetR_N"/>
    <property type="match status" value="1"/>
</dbReference>
<evidence type="ECO:0000313" key="7">
    <source>
        <dbReference type="Proteomes" id="UP000295578"/>
    </source>
</evidence>
<dbReference type="Pfam" id="PF13305">
    <property type="entry name" value="TetR_C_33"/>
    <property type="match status" value="1"/>
</dbReference>
<evidence type="ECO:0000256" key="4">
    <source>
        <dbReference type="PROSITE-ProRule" id="PRU00335"/>
    </source>
</evidence>
<evidence type="ECO:0000256" key="3">
    <source>
        <dbReference type="ARBA" id="ARBA00023163"/>
    </source>
</evidence>
<feature type="domain" description="HTH tetR-type" evidence="5">
    <location>
        <begin position="8"/>
        <end position="68"/>
    </location>
</feature>
<dbReference type="PANTHER" id="PTHR30055">
    <property type="entry name" value="HTH-TYPE TRANSCRIPTIONAL REGULATOR RUTR"/>
    <property type="match status" value="1"/>
</dbReference>
<dbReference type="PROSITE" id="PS50977">
    <property type="entry name" value="HTH_TETR_2"/>
    <property type="match status" value="1"/>
</dbReference>
<keyword evidence="3" id="KW-0804">Transcription</keyword>
<evidence type="ECO:0000256" key="1">
    <source>
        <dbReference type="ARBA" id="ARBA00023015"/>
    </source>
</evidence>
<reference evidence="6 7" key="1">
    <citation type="submission" date="2019-03" db="EMBL/GenBank/DDBJ databases">
        <title>Draft genome sequences of novel Actinobacteria.</title>
        <authorList>
            <person name="Sahin N."/>
            <person name="Ay H."/>
            <person name="Saygin H."/>
        </authorList>
    </citation>
    <scope>NUCLEOTIDE SEQUENCE [LARGE SCALE GENOMIC DNA]</scope>
    <source>
        <strain evidence="6 7">DSM 45941</strain>
    </source>
</reference>
<evidence type="ECO:0000256" key="2">
    <source>
        <dbReference type="ARBA" id="ARBA00023125"/>
    </source>
</evidence>
<dbReference type="AlphaFoldDB" id="A0A4V2YWR9"/>
<dbReference type="Gene3D" id="1.10.357.10">
    <property type="entry name" value="Tetracycline Repressor, domain 2"/>
    <property type="match status" value="1"/>
</dbReference>
<accession>A0A4V2YWR9</accession>
<dbReference type="SUPFAM" id="SSF48498">
    <property type="entry name" value="Tetracyclin repressor-like, C-terminal domain"/>
    <property type="match status" value="1"/>
</dbReference>
<keyword evidence="1" id="KW-0805">Transcription regulation</keyword>
<dbReference type="InterPro" id="IPR009057">
    <property type="entry name" value="Homeodomain-like_sf"/>
</dbReference>
<proteinExistence type="predicted"/>
<dbReference type="Proteomes" id="UP000295578">
    <property type="component" value="Unassembled WGS sequence"/>
</dbReference>
<keyword evidence="7" id="KW-1185">Reference proteome</keyword>
<comment type="caution">
    <text evidence="6">The sequence shown here is derived from an EMBL/GenBank/DDBJ whole genome shotgun (WGS) entry which is preliminary data.</text>
</comment>
<sequence>MSPRRHDPRMRPALVDIAARLLREEGPQALTARRLAAEAGCSTMVVYTYFGGMSGLVREVVHEGFARLQSYFNRVAITEDPVADMALLGRAYRLNAHANPHLYAVMFGAASLAGFSLSETDRQHGRYTLMNVVHCAHRCVRARRFTADDAELVAHQMWTAIHGLVTLELGAYLVAPYDADVCFEAQLVALMVSVGDTREAASRSVATSLERQGTEVRAAPGQTVR</sequence>
<evidence type="ECO:0000313" key="6">
    <source>
        <dbReference type="EMBL" id="TDD86547.1"/>
    </source>
</evidence>
<keyword evidence="2 4" id="KW-0238">DNA-binding</keyword>
<dbReference type="InterPro" id="IPR036271">
    <property type="entry name" value="Tet_transcr_reg_TetR-rel_C_sf"/>
</dbReference>
<dbReference type="SUPFAM" id="SSF46689">
    <property type="entry name" value="Homeodomain-like"/>
    <property type="match status" value="1"/>
</dbReference>
<dbReference type="GO" id="GO:0003700">
    <property type="term" value="F:DNA-binding transcription factor activity"/>
    <property type="evidence" value="ECO:0007669"/>
    <property type="project" value="TreeGrafter"/>
</dbReference>
<evidence type="ECO:0000259" key="5">
    <source>
        <dbReference type="PROSITE" id="PS50977"/>
    </source>
</evidence>